<evidence type="ECO:0000313" key="2">
    <source>
        <dbReference type="Proteomes" id="UP000477739"/>
    </source>
</evidence>
<accession>A0A6L6IFG4</accession>
<dbReference type="AlphaFoldDB" id="A0A6L6IFG4"/>
<dbReference type="EMBL" id="WMJZ01000004">
    <property type="protein sequence ID" value="MTH45572.1"/>
    <property type="molecule type" value="Genomic_DNA"/>
</dbReference>
<gene>
    <name evidence="1" type="ORF">GJV78_04700</name>
</gene>
<sequence>MLFFLSIIVIAVGVIGIITQKNTATPHETSIKQTKAAKKTIVIAEATHSLTPREILRAEDYKLRTIEIDDNQKDIRDISLLGTKNLTGYLVRNNISQDSSILPTFIEAPTSKTFVIHSLKADELPYGYQVGEDDAYLLSSLAVGDRVSLYIRLIEVEKDKKDKIGLVPEGSINPDAQMKKYTLNRISDPISILQVNEQKKLSTAGRAYGQKNIVGTIVLRMNRKQLANLRVVEKAGDILLFPVTRDQDNVTVKMDEVLPQLRSVKELRGGK</sequence>
<organism evidence="1 2">
    <name type="scientific">Intestinirhabdus alba</name>
    <dbReference type="NCBI Taxonomy" id="2899544"/>
    <lineage>
        <taxon>Bacteria</taxon>
        <taxon>Pseudomonadati</taxon>
        <taxon>Pseudomonadota</taxon>
        <taxon>Gammaproteobacteria</taxon>
        <taxon>Enterobacterales</taxon>
        <taxon>Enterobacteriaceae</taxon>
        <taxon>Intestinirhabdus</taxon>
    </lineage>
</organism>
<evidence type="ECO:0000313" key="1">
    <source>
        <dbReference type="EMBL" id="MTH45572.1"/>
    </source>
</evidence>
<comment type="caution">
    <text evidence="1">The sequence shown here is derived from an EMBL/GenBank/DDBJ whole genome shotgun (WGS) entry which is preliminary data.</text>
</comment>
<dbReference type="OrthoDB" id="6555501at2"/>
<reference evidence="1 2" key="1">
    <citation type="submission" date="2019-11" db="EMBL/GenBank/DDBJ databases">
        <title>Escherichia alba sp. nov. isolated from the gut of plastic-eating superworms Zophobas atratus.</title>
        <authorList>
            <person name="Yang Y."/>
        </authorList>
    </citation>
    <scope>NUCLEOTIDE SEQUENCE [LARGE SCALE GENOMIC DNA]</scope>
    <source>
        <strain evidence="2">BIT-B35</strain>
    </source>
</reference>
<dbReference type="Proteomes" id="UP000477739">
    <property type="component" value="Unassembled WGS sequence"/>
</dbReference>
<proteinExistence type="predicted"/>
<name>A0A6L6IFG4_9ENTR</name>
<keyword evidence="2" id="KW-1185">Reference proteome</keyword>
<protein>
    <submittedName>
        <fullName evidence="1">Pilus assembly protein CpaB</fullName>
    </submittedName>
</protein>